<reference evidence="3" key="1">
    <citation type="submission" date="2017-02" db="UniProtKB">
        <authorList>
            <consortium name="WormBaseParasite"/>
        </authorList>
    </citation>
    <scope>IDENTIFICATION</scope>
</reference>
<evidence type="ECO:0000313" key="3">
    <source>
        <dbReference type="WBParaSite" id="ACOC_0001108301-mRNA-1"/>
    </source>
</evidence>
<dbReference type="EMBL" id="UYYA01004607">
    <property type="protein sequence ID" value="VDM62669.1"/>
    <property type="molecule type" value="Genomic_DNA"/>
</dbReference>
<evidence type="ECO:0000313" key="1">
    <source>
        <dbReference type="EMBL" id="VDM62669.1"/>
    </source>
</evidence>
<organism evidence="3">
    <name type="scientific">Angiostrongylus costaricensis</name>
    <name type="common">Nematode worm</name>
    <dbReference type="NCBI Taxonomy" id="334426"/>
    <lineage>
        <taxon>Eukaryota</taxon>
        <taxon>Metazoa</taxon>
        <taxon>Ecdysozoa</taxon>
        <taxon>Nematoda</taxon>
        <taxon>Chromadorea</taxon>
        <taxon>Rhabditida</taxon>
        <taxon>Rhabditina</taxon>
        <taxon>Rhabditomorpha</taxon>
        <taxon>Strongyloidea</taxon>
        <taxon>Metastrongylidae</taxon>
        <taxon>Angiostrongylus</taxon>
    </lineage>
</organism>
<proteinExistence type="predicted"/>
<sequence>MKLSGQRILQGLINRKPLCFNFSIHWLNFGSVWISLFRCIRAYCYMFQFRKT</sequence>
<dbReference type="Proteomes" id="UP000267027">
    <property type="component" value="Unassembled WGS sequence"/>
</dbReference>
<gene>
    <name evidence="1" type="ORF">ACOC_LOCUS11084</name>
</gene>
<dbReference type="WBParaSite" id="ACOC_0001108301-mRNA-1">
    <property type="protein sequence ID" value="ACOC_0001108301-mRNA-1"/>
    <property type="gene ID" value="ACOC_0001108301"/>
</dbReference>
<dbReference type="AlphaFoldDB" id="A0A0R3PXP4"/>
<keyword evidence="2" id="KW-1185">Reference proteome</keyword>
<reference evidence="1 2" key="2">
    <citation type="submission" date="2018-11" db="EMBL/GenBank/DDBJ databases">
        <authorList>
            <consortium name="Pathogen Informatics"/>
        </authorList>
    </citation>
    <scope>NUCLEOTIDE SEQUENCE [LARGE SCALE GENOMIC DNA]</scope>
    <source>
        <strain evidence="1 2">Costa Rica</strain>
    </source>
</reference>
<accession>A0A0R3PXP4</accession>
<evidence type="ECO:0000313" key="2">
    <source>
        <dbReference type="Proteomes" id="UP000267027"/>
    </source>
</evidence>
<protein>
    <submittedName>
        <fullName evidence="1 3">Uncharacterized protein</fullName>
    </submittedName>
</protein>
<name>A0A0R3PXP4_ANGCS</name>